<keyword evidence="2" id="KW-1185">Reference proteome</keyword>
<dbReference type="Proteomes" id="UP000828390">
    <property type="component" value="Unassembled WGS sequence"/>
</dbReference>
<reference evidence="1" key="2">
    <citation type="submission" date="2020-11" db="EMBL/GenBank/DDBJ databases">
        <authorList>
            <person name="McCartney M.A."/>
            <person name="Auch B."/>
            <person name="Kono T."/>
            <person name="Mallez S."/>
            <person name="Becker A."/>
            <person name="Gohl D.M."/>
            <person name="Silverstein K.A.T."/>
            <person name="Koren S."/>
            <person name="Bechman K.B."/>
            <person name="Herman A."/>
            <person name="Abrahante J.E."/>
            <person name="Garbe J."/>
        </authorList>
    </citation>
    <scope>NUCLEOTIDE SEQUENCE</scope>
    <source>
        <strain evidence="1">Duluth1</strain>
        <tissue evidence="1">Whole animal</tissue>
    </source>
</reference>
<accession>A0A9D4NFN5</accession>
<sequence length="106" mass="12066">MEYEGNDQFTCWSTFHARQFAHLRGSYKENYPNPLYINKTNVFTEFHDDWARNVTSSVFTSFLSPTDETRGDLVCAPCVSQSVSQSVCPSHVVQQTGTIFELNSCI</sequence>
<name>A0A9D4NFN5_DREPO</name>
<protein>
    <submittedName>
        <fullName evidence="1">Uncharacterized protein</fullName>
    </submittedName>
</protein>
<evidence type="ECO:0000313" key="2">
    <source>
        <dbReference type="Proteomes" id="UP000828390"/>
    </source>
</evidence>
<comment type="caution">
    <text evidence="1">The sequence shown here is derived from an EMBL/GenBank/DDBJ whole genome shotgun (WGS) entry which is preliminary data.</text>
</comment>
<dbReference type="EMBL" id="JAIWYP010000001">
    <property type="protein sequence ID" value="KAH3893515.1"/>
    <property type="molecule type" value="Genomic_DNA"/>
</dbReference>
<proteinExistence type="predicted"/>
<dbReference type="AlphaFoldDB" id="A0A9D4NFN5"/>
<evidence type="ECO:0000313" key="1">
    <source>
        <dbReference type="EMBL" id="KAH3893515.1"/>
    </source>
</evidence>
<gene>
    <name evidence="1" type="ORF">DPMN_017662</name>
</gene>
<reference evidence="1" key="1">
    <citation type="journal article" date="2019" name="bioRxiv">
        <title>The Genome of the Zebra Mussel, Dreissena polymorpha: A Resource for Invasive Species Research.</title>
        <authorList>
            <person name="McCartney M.A."/>
            <person name="Auch B."/>
            <person name="Kono T."/>
            <person name="Mallez S."/>
            <person name="Zhang Y."/>
            <person name="Obille A."/>
            <person name="Becker A."/>
            <person name="Abrahante J.E."/>
            <person name="Garbe J."/>
            <person name="Badalamenti J.P."/>
            <person name="Herman A."/>
            <person name="Mangelson H."/>
            <person name="Liachko I."/>
            <person name="Sullivan S."/>
            <person name="Sone E.D."/>
            <person name="Koren S."/>
            <person name="Silverstein K.A.T."/>
            <person name="Beckman K.B."/>
            <person name="Gohl D.M."/>
        </authorList>
    </citation>
    <scope>NUCLEOTIDE SEQUENCE</scope>
    <source>
        <strain evidence="1">Duluth1</strain>
        <tissue evidence="1">Whole animal</tissue>
    </source>
</reference>
<organism evidence="1 2">
    <name type="scientific">Dreissena polymorpha</name>
    <name type="common">Zebra mussel</name>
    <name type="synonym">Mytilus polymorpha</name>
    <dbReference type="NCBI Taxonomy" id="45954"/>
    <lineage>
        <taxon>Eukaryota</taxon>
        <taxon>Metazoa</taxon>
        <taxon>Spiralia</taxon>
        <taxon>Lophotrochozoa</taxon>
        <taxon>Mollusca</taxon>
        <taxon>Bivalvia</taxon>
        <taxon>Autobranchia</taxon>
        <taxon>Heteroconchia</taxon>
        <taxon>Euheterodonta</taxon>
        <taxon>Imparidentia</taxon>
        <taxon>Neoheterodontei</taxon>
        <taxon>Myida</taxon>
        <taxon>Dreissenoidea</taxon>
        <taxon>Dreissenidae</taxon>
        <taxon>Dreissena</taxon>
    </lineage>
</organism>